<feature type="transmembrane region" description="Helical" evidence="1">
    <location>
        <begin position="41"/>
        <end position="69"/>
    </location>
</feature>
<sequence>MFLLSECILFIFIMFCDSVWLKYLSIFLCFLYTLYRKEGIVVLWVVLLADYCLLINDYYEMGIFLFIVVQCLYHEILGSHYKFYIFLFLLLYPQMPMLVLCYILMSFTNLIVAYQKKHSLFITIVLLGLCDICVAIQYIFSIHVPLIWLFYLPSQVYFVKKGFINEDGAIVMGDSQKERSSVK</sequence>
<proteinExistence type="predicted"/>
<accession>E7GCI7</accession>
<keyword evidence="1" id="KW-1133">Transmembrane helix</keyword>
<evidence type="ECO:0000313" key="3">
    <source>
        <dbReference type="Proteomes" id="UP000003157"/>
    </source>
</evidence>
<protein>
    <submittedName>
        <fullName evidence="2">Uncharacterized protein</fullName>
    </submittedName>
</protein>
<dbReference type="AlphaFoldDB" id="E7GCI7"/>
<dbReference type="eggNOG" id="ENOG5033C2V">
    <property type="taxonomic scope" value="Bacteria"/>
</dbReference>
<organism evidence="2 3">
    <name type="scientific">Coprobacillus cateniformis</name>
    <dbReference type="NCBI Taxonomy" id="100884"/>
    <lineage>
        <taxon>Bacteria</taxon>
        <taxon>Bacillati</taxon>
        <taxon>Bacillota</taxon>
        <taxon>Erysipelotrichia</taxon>
        <taxon>Erysipelotrichales</taxon>
        <taxon>Coprobacillaceae</taxon>
        <taxon>Coprobacillus</taxon>
    </lineage>
</organism>
<gene>
    <name evidence="2" type="ORF">HMPREF9488_02479</name>
</gene>
<dbReference type="HOGENOM" id="CLU_1472829_0_0_9"/>
<evidence type="ECO:0000256" key="1">
    <source>
        <dbReference type="SAM" id="Phobius"/>
    </source>
</evidence>
<dbReference type="Proteomes" id="UP000003157">
    <property type="component" value="Unassembled WGS sequence"/>
</dbReference>
<comment type="caution">
    <text evidence="2">The sequence shown here is derived from an EMBL/GenBank/DDBJ whole genome shotgun (WGS) entry which is preliminary data.</text>
</comment>
<keyword evidence="3" id="KW-1185">Reference proteome</keyword>
<name>E7GCI7_9FIRM</name>
<feature type="transmembrane region" description="Helical" evidence="1">
    <location>
        <begin position="7"/>
        <end position="35"/>
    </location>
</feature>
<keyword evidence="1" id="KW-0812">Transmembrane</keyword>
<dbReference type="STRING" id="100884.GCA_000269565_00131"/>
<dbReference type="OrthoDB" id="1654975at2"/>
<feature type="transmembrane region" description="Helical" evidence="1">
    <location>
        <begin position="81"/>
        <end position="114"/>
    </location>
</feature>
<dbReference type="RefSeq" id="WP_008789567.1">
    <property type="nucleotide sequence ID" value="NZ_AKCB01000001.1"/>
</dbReference>
<dbReference type="GeneID" id="78228064"/>
<dbReference type="EMBL" id="ADKX01000039">
    <property type="protein sequence ID" value="EFW04196.1"/>
    <property type="molecule type" value="Genomic_DNA"/>
</dbReference>
<feature type="transmembrane region" description="Helical" evidence="1">
    <location>
        <begin position="120"/>
        <end position="151"/>
    </location>
</feature>
<reference evidence="2 3" key="1">
    <citation type="submission" date="2010-12" db="EMBL/GenBank/DDBJ databases">
        <title>The Genome Sequence of Coprobacillus sp. strain 29_1.</title>
        <authorList>
            <consortium name="The Broad Institute Genome Sequencing Platform"/>
            <person name="Earl A."/>
            <person name="Ward D."/>
            <person name="Feldgarden M."/>
            <person name="Gevers D."/>
            <person name="Daigneault M."/>
            <person name="Sibley C.D."/>
            <person name="White A."/>
            <person name="Strauss J."/>
            <person name="Allen-Vercoe E."/>
            <person name="Young S.K."/>
            <person name="Zeng Q."/>
            <person name="Gargeya S."/>
            <person name="Fitzgerald M."/>
            <person name="Haas B."/>
            <person name="Abouelleil A."/>
            <person name="Alvarado L."/>
            <person name="Arachchi H.M."/>
            <person name="Berlin A."/>
            <person name="Brown A."/>
            <person name="Chapman S.B."/>
            <person name="Chen Z."/>
            <person name="Dunbar C."/>
            <person name="Freedman E."/>
            <person name="Gearin G."/>
            <person name="Gellesch M."/>
            <person name="Goldberg J."/>
            <person name="Griggs A."/>
            <person name="Gujja S."/>
            <person name="Heilman E."/>
            <person name="Heiman D."/>
            <person name="Howarth C."/>
            <person name="Larson L."/>
            <person name="Lui A."/>
            <person name="MacDonald P.J.P."/>
            <person name="Mehta T."/>
            <person name="Montmayeur A."/>
            <person name="Murphy C."/>
            <person name="Neiman D."/>
            <person name="Pearson M."/>
            <person name="Priest M."/>
            <person name="Roberts A."/>
            <person name="Saif S."/>
            <person name="Shea T."/>
            <person name="Shenoy N."/>
            <person name="Sisk P."/>
            <person name="Stolte C."/>
            <person name="Sykes S."/>
            <person name="White J."/>
            <person name="Yandava C."/>
            <person name="Nusbaum C."/>
            <person name="Birren B."/>
        </authorList>
    </citation>
    <scope>NUCLEOTIDE SEQUENCE [LARGE SCALE GENOMIC DNA]</scope>
    <source>
        <strain evidence="2 3">29_1</strain>
    </source>
</reference>
<keyword evidence="1" id="KW-0472">Membrane</keyword>
<evidence type="ECO:0000313" key="2">
    <source>
        <dbReference type="EMBL" id="EFW04196.1"/>
    </source>
</evidence>